<dbReference type="PANTHER" id="PTHR42755:SF1">
    <property type="entry name" value="3-DEOXY-D-MANNO-OCTULOSONIC ACID TRANSFERASE, MITOCHONDRIAL-RELATED"/>
    <property type="match status" value="1"/>
</dbReference>
<evidence type="ECO:0000256" key="7">
    <source>
        <dbReference type="PIRSR" id="PIRSR639901-1"/>
    </source>
</evidence>
<keyword evidence="11" id="KW-1185">Reference proteome</keyword>
<dbReference type="EMBL" id="JRFA01000023">
    <property type="protein sequence ID" value="KGN73414.1"/>
    <property type="molecule type" value="Genomic_DNA"/>
</dbReference>
<dbReference type="GO" id="GO:0043842">
    <property type="term" value="F:Kdo transferase activity"/>
    <property type="evidence" value="ECO:0007669"/>
    <property type="project" value="UniProtKB-EC"/>
</dbReference>
<comment type="caution">
    <text evidence="10">The sequence shown here is derived from an EMBL/GenBank/DDBJ whole genome shotgun (WGS) entry which is preliminary data.</text>
</comment>
<dbReference type="InterPro" id="IPR039901">
    <property type="entry name" value="Kdotransferase"/>
</dbReference>
<evidence type="ECO:0000256" key="3">
    <source>
        <dbReference type="ARBA" id="ARBA00019077"/>
    </source>
</evidence>
<evidence type="ECO:0000256" key="2">
    <source>
        <dbReference type="ARBA" id="ARBA00012621"/>
    </source>
</evidence>
<evidence type="ECO:0000256" key="6">
    <source>
        <dbReference type="ARBA" id="ARBA00049183"/>
    </source>
</evidence>
<reference evidence="10 11" key="1">
    <citation type="submission" date="2014-09" db="EMBL/GenBank/DDBJ databases">
        <title>Draft Genome Sequence of Porphyromonas macacae COT-192_OH2859.</title>
        <authorList>
            <person name="Wallis C."/>
            <person name="Deusch O."/>
            <person name="O'Flynn C."/>
            <person name="Davis I."/>
            <person name="Horsfall A."/>
            <person name="Kirkwood N."/>
            <person name="Harris S."/>
            <person name="Eisen J.A."/>
            <person name="Coil D.A."/>
            <person name="Darling A.E."/>
            <person name="Jospin G."/>
            <person name="Alexiev A."/>
        </authorList>
    </citation>
    <scope>NUCLEOTIDE SEQUENCE [LARGE SCALE GENOMIC DNA]</scope>
    <source>
        <strain evidence="11">COT-192 OH2859</strain>
    </source>
</reference>
<name>A0A0A2EAG1_9PORP</name>
<evidence type="ECO:0000256" key="4">
    <source>
        <dbReference type="ARBA" id="ARBA00022679"/>
    </source>
</evidence>
<dbReference type="AlphaFoldDB" id="A0A0A2EAG1"/>
<dbReference type="STRING" id="28115.HQ47_08105"/>
<evidence type="ECO:0000256" key="5">
    <source>
        <dbReference type="ARBA" id="ARBA00031445"/>
    </source>
</evidence>
<protein>
    <recommendedName>
        <fullName evidence="3 8">3-deoxy-D-manno-octulosonic acid transferase</fullName>
        <shortName evidence="8">Kdo transferase</shortName>
        <ecNumber evidence="2 8">2.4.99.12</ecNumber>
    </recommendedName>
    <alternativeName>
        <fullName evidence="5 8">Lipid IV(A) 3-deoxy-D-manno-octulosonic acid transferase</fullName>
    </alternativeName>
</protein>
<dbReference type="GO" id="GO:0009245">
    <property type="term" value="P:lipid A biosynthetic process"/>
    <property type="evidence" value="ECO:0007669"/>
    <property type="project" value="TreeGrafter"/>
</dbReference>
<dbReference type="GO" id="GO:0005886">
    <property type="term" value="C:plasma membrane"/>
    <property type="evidence" value="ECO:0007669"/>
    <property type="project" value="UniProtKB-SubCell"/>
</dbReference>
<dbReference type="PANTHER" id="PTHR42755">
    <property type="entry name" value="3-DEOXY-MANNO-OCTULOSONATE CYTIDYLYLTRANSFERASE"/>
    <property type="match status" value="1"/>
</dbReference>
<evidence type="ECO:0000259" key="9">
    <source>
        <dbReference type="Pfam" id="PF04413"/>
    </source>
</evidence>
<evidence type="ECO:0000313" key="10">
    <source>
        <dbReference type="EMBL" id="KGN73414.1"/>
    </source>
</evidence>
<sequence length="419" mass="48009">MKFLYRIAGQLSGAAIKLASPFNRKARKMIAGRKEIWARIEQCFAGNTAPVVWIHAASLGEFEQGRPLVERIKQDFPDYKILLTFFSPSGYEVRKDYEGADCVAYMPSDTDGNARRFVRIVNPSVVLFIKYEIWPNFLMALRRQSIPVFLVSAIFSKKQLFFKPYGFWYRKLLTLFDYLFVQDEASRDLLSEYGITRVRVTGDTRFDRVLAIRNQRKRIDIIEHFVQKRSSEEVILVAGSSWPIDEEFIIPYFNSHPKQKLIIAPHEIHEAHLCAIEQALERKSIRFSQIAGLNVLEGVDCIIIDCFGLLSSIYRYADVVYIGGGFGRGIHNTAEAAVYGVPVLFGPNHKKFKEAVDLLALNAARTLKVSEDYAAVMDVFMENESLRKEMGKQASEYIENRGNSTSRIMRTLGDYLKRH</sequence>
<feature type="active site" description="Proton acceptor" evidence="7">
    <location>
        <position position="61"/>
    </location>
</feature>
<comment type="similarity">
    <text evidence="8">Belongs to the glycosyltransferase group 1 family.</text>
</comment>
<evidence type="ECO:0000256" key="8">
    <source>
        <dbReference type="RuleBase" id="RU365103"/>
    </source>
</evidence>
<evidence type="ECO:0000256" key="1">
    <source>
        <dbReference type="ARBA" id="ARBA00004713"/>
    </source>
</evidence>
<dbReference type="Gene3D" id="3.40.50.2000">
    <property type="entry name" value="Glycogen Phosphorylase B"/>
    <property type="match status" value="1"/>
</dbReference>
<keyword evidence="8" id="KW-0472">Membrane</keyword>
<dbReference type="InterPro" id="IPR007507">
    <property type="entry name" value="Glycos_transf_N"/>
</dbReference>
<keyword evidence="8" id="KW-1003">Cell membrane</keyword>
<gene>
    <name evidence="10" type="ORF">HQ47_08105</name>
</gene>
<comment type="catalytic activity">
    <reaction evidence="6 8">
        <text>lipid IVA (E. coli) + CMP-3-deoxy-beta-D-manno-octulosonate = alpha-Kdo-(2-&gt;6)-lipid IVA (E. coli) + CMP + H(+)</text>
        <dbReference type="Rhea" id="RHEA:28066"/>
        <dbReference type="ChEBI" id="CHEBI:15378"/>
        <dbReference type="ChEBI" id="CHEBI:58603"/>
        <dbReference type="ChEBI" id="CHEBI:60364"/>
        <dbReference type="ChEBI" id="CHEBI:60377"/>
        <dbReference type="ChEBI" id="CHEBI:85987"/>
        <dbReference type="EC" id="2.4.99.12"/>
    </reaction>
</comment>
<comment type="function">
    <text evidence="8">Involved in lipopolysaccharide (LPS) biosynthesis. Catalyzes the transfer of 3-deoxy-D-manno-octulosonate (Kdo) residue(s) from CMP-Kdo to lipid IV(A), the tetraacyldisaccharide-1,4'-bisphosphate precursor of lipid A.</text>
</comment>
<dbReference type="RefSeq" id="WP_036874581.1">
    <property type="nucleotide sequence ID" value="NZ_JRFA01000023.1"/>
</dbReference>
<organism evidence="10 11">
    <name type="scientific">Porphyromonas macacae</name>
    <dbReference type="NCBI Taxonomy" id="28115"/>
    <lineage>
        <taxon>Bacteria</taxon>
        <taxon>Pseudomonadati</taxon>
        <taxon>Bacteroidota</taxon>
        <taxon>Bacteroidia</taxon>
        <taxon>Bacteroidales</taxon>
        <taxon>Porphyromonadaceae</taxon>
        <taxon>Porphyromonas</taxon>
    </lineage>
</organism>
<dbReference type="GO" id="GO:0009244">
    <property type="term" value="P:lipopolysaccharide core region biosynthetic process"/>
    <property type="evidence" value="ECO:0007669"/>
    <property type="project" value="UniProtKB-UniRule"/>
</dbReference>
<comment type="subcellular location">
    <subcellularLocation>
        <location evidence="8">Cell membrane</location>
    </subcellularLocation>
</comment>
<comment type="pathway">
    <text evidence="1 8">Bacterial outer membrane biogenesis; LPS core biosynthesis.</text>
</comment>
<proteinExistence type="inferred from homology"/>
<dbReference type="EC" id="2.4.99.12" evidence="2 8"/>
<dbReference type="Pfam" id="PF04413">
    <property type="entry name" value="Glycos_transf_N"/>
    <property type="match status" value="1"/>
</dbReference>
<dbReference type="eggNOG" id="COG1519">
    <property type="taxonomic scope" value="Bacteria"/>
</dbReference>
<keyword evidence="4 8" id="KW-0808">Transferase</keyword>
<dbReference type="OrthoDB" id="9789797at2"/>
<dbReference type="InterPro" id="IPR038107">
    <property type="entry name" value="Glycos_transf_N_sf"/>
</dbReference>
<evidence type="ECO:0000313" key="11">
    <source>
        <dbReference type="Proteomes" id="UP000030103"/>
    </source>
</evidence>
<dbReference type="Gene3D" id="3.40.50.11720">
    <property type="entry name" value="3-Deoxy-D-manno-octulosonic-acid transferase, N-terminal domain"/>
    <property type="match status" value="1"/>
</dbReference>
<dbReference type="Proteomes" id="UP000030103">
    <property type="component" value="Unassembled WGS sequence"/>
</dbReference>
<dbReference type="SUPFAM" id="SSF53756">
    <property type="entry name" value="UDP-Glycosyltransferase/glycogen phosphorylase"/>
    <property type="match status" value="1"/>
</dbReference>
<accession>A0A0A2EAG1</accession>
<feature type="domain" description="3-deoxy-D-manno-octulosonic-acid transferase N-terminal" evidence="9">
    <location>
        <begin position="41"/>
        <end position="207"/>
    </location>
</feature>
<keyword evidence="8" id="KW-0448">Lipopolysaccharide biosynthesis</keyword>
<dbReference type="UniPathway" id="UPA00958"/>